<dbReference type="Gene3D" id="3.40.50.1820">
    <property type="entry name" value="alpha/beta hydrolase"/>
    <property type="match status" value="1"/>
</dbReference>
<protein>
    <submittedName>
        <fullName evidence="1">Hydrolase</fullName>
    </submittedName>
</protein>
<comment type="caution">
    <text evidence="1">The sequence shown here is derived from an EMBL/GenBank/DDBJ whole genome shotgun (WGS) entry which is preliminary data.</text>
</comment>
<evidence type="ECO:0000313" key="1">
    <source>
        <dbReference type="EMBL" id="RVT67575.1"/>
    </source>
</evidence>
<sequence>MENRNFQLDTEWNMIHYPTQQPNGFGILIIGDDRHFVDANNSFWVQNEGKKSIIDSLRNEGYTIFYSNLYGKNWGSERSIMMAKRLYEHMIRSEILNPKIHLIAEGMGALVAIKLMMEMKENIRSVVLFNPILSLNEHLEEEKEHKFFFKKLCKEIASAYDKNAKFIPDFIKEMKEHQLEEAGTPSKIIHILHNGKSYYQSQLLKERTRKWDQEQLPIFVSYVLPEKRSAIPRQIIRFFKQYEKNL</sequence>
<dbReference type="RefSeq" id="WP_127735947.1">
    <property type="nucleotide sequence ID" value="NZ_CAJCKN010000002.1"/>
</dbReference>
<keyword evidence="1" id="KW-0378">Hydrolase</keyword>
<dbReference type="EMBL" id="RZTZ01000001">
    <property type="protein sequence ID" value="RVT67575.1"/>
    <property type="molecule type" value="Genomic_DNA"/>
</dbReference>
<gene>
    <name evidence="1" type="ORF">EM808_03595</name>
</gene>
<accession>A0A3S2XBU6</accession>
<dbReference type="AlphaFoldDB" id="A0A3S2XBU6"/>
<proteinExistence type="predicted"/>
<dbReference type="SUPFAM" id="SSF53474">
    <property type="entry name" value="alpha/beta-Hydrolases"/>
    <property type="match status" value="1"/>
</dbReference>
<organism evidence="1 2">
    <name type="scientific">Niallia taxi</name>
    <dbReference type="NCBI Taxonomy" id="2499688"/>
    <lineage>
        <taxon>Bacteria</taxon>
        <taxon>Bacillati</taxon>
        <taxon>Bacillota</taxon>
        <taxon>Bacilli</taxon>
        <taxon>Bacillales</taxon>
        <taxon>Bacillaceae</taxon>
        <taxon>Niallia</taxon>
    </lineage>
</organism>
<keyword evidence="2" id="KW-1185">Reference proteome</keyword>
<dbReference type="GO" id="GO:0016787">
    <property type="term" value="F:hydrolase activity"/>
    <property type="evidence" value="ECO:0007669"/>
    <property type="project" value="UniProtKB-KW"/>
</dbReference>
<dbReference type="Proteomes" id="UP000288024">
    <property type="component" value="Unassembled WGS sequence"/>
</dbReference>
<name>A0A3S2XBU6_9BACI</name>
<dbReference type="InterPro" id="IPR029058">
    <property type="entry name" value="AB_hydrolase_fold"/>
</dbReference>
<evidence type="ECO:0000313" key="2">
    <source>
        <dbReference type="Proteomes" id="UP000288024"/>
    </source>
</evidence>
<reference evidence="1 2" key="1">
    <citation type="submission" date="2019-01" db="EMBL/GenBank/DDBJ databases">
        <title>Bacillus sp. M5HDSG1-1, whole genome shotgun sequence.</title>
        <authorList>
            <person name="Tuo L."/>
        </authorList>
    </citation>
    <scope>NUCLEOTIDE SEQUENCE [LARGE SCALE GENOMIC DNA]</scope>
    <source>
        <strain evidence="1 2">M5HDSG1-1</strain>
    </source>
</reference>